<dbReference type="AlphaFoldDB" id="A0A8T0GGN0"/>
<dbReference type="Proteomes" id="UP000822688">
    <property type="component" value="Chromosome 10"/>
</dbReference>
<keyword evidence="1" id="KW-0732">Signal</keyword>
<sequence length="92" mass="9791">MSAGSLCLMLFQRCGLGIATLVEEGGENLDSSESTPEGCSCSLHPCVVILISHFGSSFVYICFRSPLGGFVSGLLYPRCLNCARFVNSVHVV</sequence>
<evidence type="ECO:0000313" key="2">
    <source>
        <dbReference type="EMBL" id="KAG0558481.1"/>
    </source>
</evidence>
<evidence type="ECO:0000256" key="1">
    <source>
        <dbReference type="SAM" id="SignalP"/>
    </source>
</evidence>
<feature type="signal peptide" evidence="1">
    <location>
        <begin position="1"/>
        <end position="19"/>
    </location>
</feature>
<accession>A0A8T0GGN0</accession>
<evidence type="ECO:0008006" key="4">
    <source>
        <dbReference type="Google" id="ProtNLM"/>
    </source>
</evidence>
<organism evidence="2 3">
    <name type="scientific">Ceratodon purpureus</name>
    <name type="common">Fire moss</name>
    <name type="synonym">Dicranum purpureum</name>
    <dbReference type="NCBI Taxonomy" id="3225"/>
    <lineage>
        <taxon>Eukaryota</taxon>
        <taxon>Viridiplantae</taxon>
        <taxon>Streptophyta</taxon>
        <taxon>Embryophyta</taxon>
        <taxon>Bryophyta</taxon>
        <taxon>Bryophytina</taxon>
        <taxon>Bryopsida</taxon>
        <taxon>Dicranidae</taxon>
        <taxon>Pseudoditrichales</taxon>
        <taxon>Ditrichaceae</taxon>
        <taxon>Ceratodon</taxon>
    </lineage>
</organism>
<protein>
    <recommendedName>
        <fullName evidence="4">Secreted protein</fullName>
    </recommendedName>
</protein>
<gene>
    <name evidence="2" type="ORF">KC19_10G031700</name>
</gene>
<keyword evidence="3" id="KW-1185">Reference proteome</keyword>
<proteinExistence type="predicted"/>
<comment type="caution">
    <text evidence="2">The sequence shown here is derived from an EMBL/GenBank/DDBJ whole genome shotgun (WGS) entry which is preliminary data.</text>
</comment>
<evidence type="ECO:0000313" key="3">
    <source>
        <dbReference type="Proteomes" id="UP000822688"/>
    </source>
</evidence>
<reference evidence="2" key="1">
    <citation type="submission" date="2020-06" db="EMBL/GenBank/DDBJ databases">
        <title>WGS assembly of Ceratodon purpureus strain R40.</title>
        <authorList>
            <person name="Carey S.B."/>
            <person name="Jenkins J."/>
            <person name="Shu S."/>
            <person name="Lovell J.T."/>
            <person name="Sreedasyam A."/>
            <person name="Maumus F."/>
            <person name="Tiley G.P."/>
            <person name="Fernandez-Pozo N."/>
            <person name="Barry K."/>
            <person name="Chen C."/>
            <person name="Wang M."/>
            <person name="Lipzen A."/>
            <person name="Daum C."/>
            <person name="Saski C.A."/>
            <person name="Payton A.C."/>
            <person name="Mcbreen J.C."/>
            <person name="Conrad R.E."/>
            <person name="Kollar L.M."/>
            <person name="Olsson S."/>
            <person name="Huttunen S."/>
            <person name="Landis J.B."/>
            <person name="Wickett N.J."/>
            <person name="Johnson M.G."/>
            <person name="Rensing S.A."/>
            <person name="Grimwood J."/>
            <person name="Schmutz J."/>
            <person name="Mcdaniel S.F."/>
        </authorList>
    </citation>
    <scope>NUCLEOTIDE SEQUENCE</scope>
    <source>
        <strain evidence="2">R40</strain>
    </source>
</reference>
<name>A0A8T0GGN0_CERPU</name>
<dbReference type="EMBL" id="CM026431">
    <property type="protein sequence ID" value="KAG0558481.1"/>
    <property type="molecule type" value="Genomic_DNA"/>
</dbReference>
<feature type="chain" id="PRO_5035873415" description="Secreted protein" evidence="1">
    <location>
        <begin position="20"/>
        <end position="92"/>
    </location>
</feature>